<sequence length="227" mass="25669">MAADLNFKSSVLMEPWRRWWIGGDGGSCSFLCAPIAYMCPMIILAAVRMKFLENISALGYNSHYGYTSVSNSNVPLKPDVVFFDFAYWLPGLARRLGIKSVHYCTISPATLGYSMSPARTLNGREVTEGDLMLPLPDYPDLSIKLRPHEARIFYVMRSMKHGGDLFFYDRLQLSTTQCDALGLRTCREIEGPFCDYMGRQFGIREACPAFETNYSRATHLPFRPKVG</sequence>
<protein>
    <submittedName>
        <fullName evidence="1">Uncharacterized protein</fullName>
    </submittedName>
</protein>
<evidence type="ECO:0000313" key="1">
    <source>
        <dbReference type="EMBL" id="KAH7859650.1"/>
    </source>
</evidence>
<accession>A0ACB7Z2C5</accession>
<gene>
    <name evidence="1" type="ORF">Vadar_003759</name>
</gene>
<dbReference type="Proteomes" id="UP000828048">
    <property type="component" value="Chromosome 4"/>
</dbReference>
<reference evidence="1 2" key="1">
    <citation type="journal article" date="2021" name="Hortic Res">
        <title>High-quality reference genome and annotation aids understanding of berry development for evergreen blueberry (Vaccinium darrowii).</title>
        <authorList>
            <person name="Yu J."/>
            <person name="Hulse-Kemp A.M."/>
            <person name="Babiker E."/>
            <person name="Staton M."/>
        </authorList>
    </citation>
    <scope>NUCLEOTIDE SEQUENCE [LARGE SCALE GENOMIC DNA]</scope>
    <source>
        <strain evidence="2">cv. NJ 8807/NJ 8810</strain>
        <tissue evidence="1">Young leaf</tissue>
    </source>
</reference>
<comment type="caution">
    <text evidence="1">The sequence shown here is derived from an EMBL/GenBank/DDBJ whole genome shotgun (WGS) entry which is preliminary data.</text>
</comment>
<dbReference type="EMBL" id="CM037154">
    <property type="protein sequence ID" value="KAH7859650.1"/>
    <property type="molecule type" value="Genomic_DNA"/>
</dbReference>
<keyword evidence="2" id="KW-1185">Reference proteome</keyword>
<name>A0ACB7Z2C5_9ERIC</name>
<evidence type="ECO:0000313" key="2">
    <source>
        <dbReference type="Proteomes" id="UP000828048"/>
    </source>
</evidence>
<organism evidence="1 2">
    <name type="scientific">Vaccinium darrowii</name>
    <dbReference type="NCBI Taxonomy" id="229202"/>
    <lineage>
        <taxon>Eukaryota</taxon>
        <taxon>Viridiplantae</taxon>
        <taxon>Streptophyta</taxon>
        <taxon>Embryophyta</taxon>
        <taxon>Tracheophyta</taxon>
        <taxon>Spermatophyta</taxon>
        <taxon>Magnoliopsida</taxon>
        <taxon>eudicotyledons</taxon>
        <taxon>Gunneridae</taxon>
        <taxon>Pentapetalae</taxon>
        <taxon>asterids</taxon>
        <taxon>Ericales</taxon>
        <taxon>Ericaceae</taxon>
        <taxon>Vaccinioideae</taxon>
        <taxon>Vaccinieae</taxon>
        <taxon>Vaccinium</taxon>
    </lineage>
</organism>
<proteinExistence type="predicted"/>